<feature type="compositionally biased region" description="Basic and acidic residues" evidence="1">
    <location>
        <begin position="65"/>
        <end position="103"/>
    </location>
</feature>
<dbReference type="InterPro" id="IPR045513">
    <property type="entry name" value="DUF6479"/>
</dbReference>
<feature type="transmembrane region" description="Helical" evidence="2">
    <location>
        <begin position="16"/>
        <end position="36"/>
    </location>
</feature>
<protein>
    <submittedName>
        <fullName evidence="3">DUF6479 family protein</fullName>
    </submittedName>
</protein>
<evidence type="ECO:0000256" key="2">
    <source>
        <dbReference type="SAM" id="Phobius"/>
    </source>
</evidence>
<feature type="compositionally biased region" description="Gly residues" evidence="1">
    <location>
        <begin position="113"/>
        <end position="123"/>
    </location>
</feature>
<dbReference type="EMBL" id="JAMWMR010000012">
    <property type="protein sequence ID" value="MCN9242163.1"/>
    <property type="molecule type" value="Genomic_DNA"/>
</dbReference>
<dbReference type="Proteomes" id="UP001523219">
    <property type="component" value="Unassembled WGS sequence"/>
</dbReference>
<keyword evidence="2" id="KW-1133">Transmembrane helix</keyword>
<keyword evidence="2" id="KW-0472">Membrane</keyword>
<accession>A0ABT0ZF20</accession>
<proteinExistence type="predicted"/>
<sequence length="123" mass="13543">MNTASLELLAVSSQQLGVFAAFIGGMFVSAALIWAVRLGMSIRDRELPPPDPEEQPHLPPTGPVHETREVREPDEVPHATQESERLMPYELHHAPSRRGEHQERKRWHPGSSGSFGSGGPGHV</sequence>
<dbReference type="RefSeq" id="WP_252425467.1">
    <property type="nucleotide sequence ID" value="NZ_JAMWMR010000012.1"/>
</dbReference>
<evidence type="ECO:0000256" key="1">
    <source>
        <dbReference type="SAM" id="MobiDB-lite"/>
    </source>
</evidence>
<keyword evidence="4" id="KW-1185">Reference proteome</keyword>
<reference evidence="3 4" key="1">
    <citation type="submission" date="2022-05" db="EMBL/GenBank/DDBJ databases">
        <title>Streptomyces sp. nov. RY43-2 isolated from soil of a peat swamp forest.</title>
        <authorList>
            <person name="Kanchanasin P."/>
            <person name="Tanasupawat S."/>
            <person name="Phongsopitanun W."/>
        </authorList>
    </citation>
    <scope>NUCLEOTIDE SEQUENCE [LARGE SCALE GENOMIC DNA]</scope>
    <source>
        <strain evidence="3 4">RY43-2</strain>
    </source>
</reference>
<feature type="region of interest" description="Disordered" evidence="1">
    <location>
        <begin position="43"/>
        <end position="123"/>
    </location>
</feature>
<gene>
    <name evidence="3" type="ORF">NGF19_15420</name>
</gene>
<name>A0ABT0ZF20_9ACTN</name>
<organism evidence="3 4">
    <name type="scientific">Streptomyces macrolidinus</name>
    <dbReference type="NCBI Taxonomy" id="2952607"/>
    <lineage>
        <taxon>Bacteria</taxon>
        <taxon>Bacillati</taxon>
        <taxon>Actinomycetota</taxon>
        <taxon>Actinomycetes</taxon>
        <taxon>Kitasatosporales</taxon>
        <taxon>Streptomycetaceae</taxon>
        <taxon>Streptomyces</taxon>
    </lineage>
</organism>
<evidence type="ECO:0000313" key="4">
    <source>
        <dbReference type="Proteomes" id="UP001523219"/>
    </source>
</evidence>
<keyword evidence="2" id="KW-0812">Transmembrane</keyword>
<evidence type="ECO:0000313" key="3">
    <source>
        <dbReference type="EMBL" id="MCN9242163.1"/>
    </source>
</evidence>
<comment type="caution">
    <text evidence="3">The sequence shown here is derived from an EMBL/GenBank/DDBJ whole genome shotgun (WGS) entry which is preliminary data.</text>
</comment>
<dbReference type="Pfam" id="PF20087">
    <property type="entry name" value="DUF6479"/>
    <property type="match status" value="1"/>
</dbReference>